<reference evidence="2" key="1">
    <citation type="journal article" date="2019" name="Int. J. Syst. Evol. Microbiol.">
        <title>The Global Catalogue of Microorganisms (GCM) 10K type strain sequencing project: providing services to taxonomists for standard genome sequencing and annotation.</title>
        <authorList>
            <consortium name="The Broad Institute Genomics Platform"/>
            <consortium name="The Broad Institute Genome Sequencing Center for Infectious Disease"/>
            <person name="Wu L."/>
            <person name="Ma J."/>
        </authorList>
    </citation>
    <scope>NUCLEOTIDE SEQUENCE [LARGE SCALE GENOMIC DNA]</scope>
    <source>
        <strain evidence="2">JCM 14370</strain>
    </source>
</reference>
<keyword evidence="2" id="KW-1185">Reference proteome</keyword>
<evidence type="ECO:0000313" key="2">
    <source>
        <dbReference type="Proteomes" id="UP000632222"/>
    </source>
</evidence>
<dbReference type="Proteomes" id="UP000632222">
    <property type="component" value="Unassembled WGS sequence"/>
</dbReference>
<sequence length="1214" mass="136003">MNQSELQNQVLQHLAEHNRTDMSRSMSHTQVAAALNVAVEDMEQAIKTLADAGLVHTTSVDGASVQITDTGRQQVQQGHMVQAPGTFNQINGPTNLQQGDNNNMNIYHGLNAEDVQQMLQELRRQLQMAGAQNLKRFWIDYALVTEPETQPELVVGGRNEQQEQLLEFLRGEPDTISVQAESTEEAIAFLAATCKTVPAAQQELLLSRTMVVPTREAWDILVDAPSPKVLIPLFSDRRGSRAANTNGHHVVIPLGATEVVRGDCIELPRPKLDAIHDALTQMGVPETQTGILANLGRRSLLALRRKLAVSPEVQVPSWASPTQQDFPIAALLAGSWVDDHEPDQQLMAELTGLPYSTLLGTITRWSRTVDAPFRRIGNTWLVTAPEDAWTLLGSVFTSYHLSAFERVAKQALAHSPVAAEGEGEASPEADDPEASGLLKHGITDTLALLAAHHADAATRHLNLQSVANRVVTTVLGAPANWTTWAHHGALLTRLAEAAPRAFLDALEAQLRLPDNMEHLFQVRHFGTSPHVYLLFAVDLLAWDPALLQRVVQVLVKLHAFDNLPEQQQNRPVNSLLNILDAFRPITTAPVNARLAALARVRDQDPALGRRLTQQLMPGHRGMWMGPGVPRYRLDFPDEYPQATMEEVRLYQQQIFDLVVADARLDPSGFAFLLDGFRVLSHNQFQQVLDEMLQLDPSVFVLVRRQMLDTVGFLLSLQQEQDPSPFTSQLEERLRALENHLNIDPILRHTKWFESLPDIPGVSRYNQDSYWAALNTHQQTAIQTIYEESGLVGVLTLSEHTANAIRIGELLGLLEVMTEEPNELGFLDQYLGNSDSKLDDLARGFLIGRFQLKGQQWLDQLKTKQVQSWTVSQQVSFALVLPRNAETWDFVDHLGQDTKNLYWAKLSPWNIETVDEARAVQEFLNHNRAVAALSMLVRSPREGGLTEEQILGFLEASRAFNWQPEPGVLDSISFHLGGLLRRLFDSKKVDLGRLAALEWFFLPFFSRHDEPPATLQAWLRESPDFFVELISYIYLPDGEQPGEVTEDRQRKVKQSRELLLAWMGFPCRSEDPEVSDLDAEAFTAWVKRVLQLATEKNRLKPATLELARVLARSPYGADGSWPHEAVRDAIEFWPETLLDQFLHSAVNRNRGVTVRGLTDGGEQERQLAARYQQRANHCRATHPRTADILDRLAESYLREADHEDQDADLGQDLGG</sequence>
<comment type="caution">
    <text evidence="1">The sequence shown here is derived from an EMBL/GenBank/DDBJ whole genome shotgun (WGS) entry which is preliminary data.</text>
</comment>
<proteinExistence type="predicted"/>
<organism evidence="1 2">
    <name type="scientific">Deinococcus roseus</name>
    <dbReference type="NCBI Taxonomy" id="392414"/>
    <lineage>
        <taxon>Bacteria</taxon>
        <taxon>Thermotogati</taxon>
        <taxon>Deinococcota</taxon>
        <taxon>Deinococci</taxon>
        <taxon>Deinococcales</taxon>
        <taxon>Deinococcaceae</taxon>
        <taxon>Deinococcus</taxon>
    </lineage>
</organism>
<gene>
    <name evidence="1" type="ORF">GCM10008938_37230</name>
</gene>
<protein>
    <recommendedName>
        <fullName evidence="3">HTH marR-type domain-containing protein</fullName>
    </recommendedName>
</protein>
<accession>A0ABQ2D6I5</accession>
<evidence type="ECO:0008006" key="3">
    <source>
        <dbReference type="Google" id="ProtNLM"/>
    </source>
</evidence>
<dbReference type="EMBL" id="BMOD01000018">
    <property type="protein sequence ID" value="GGJ47795.1"/>
    <property type="molecule type" value="Genomic_DNA"/>
</dbReference>
<evidence type="ECO:0000313" key="1">
    <source>
        <dbReference type="EMBL" id="GGJ47795.1"/>
    </source>
</evidence>
<name>A0ABQ2D6I5_9DEIO</name>